<gene>
    <name evidence="3" type="ORF">MNBD_NITROSPIRAE03-1257</name>
</gene>
<evidence type="ECO:0000259" key="2">
    <source>
        <dbReference type="Pfam" id="PF13439"/>
    </source>
</evidence>
<accession>A0A3B1CNL3</accession>
<dbReference type="SUPFAM" id="SSF53756">
    <property type="entry name" value="UDP-Glycosyltransferase/glycogen phosphorylase"/>
    <property type="match status" value="1"/>
</dbReference>
<feature type="domain" description="Glycosyltransferase subfamily 4-like N-terminal" evidence="2">
    <location>
        <begin position="14"/>
        <end position="173"/>
    </location>
</feature>
<evidence type="ECO:0000313" key="3">
    <source>
        <dbReference type="EMBL" id="VAX32136.1"/>
    </source>
</evidence>
<dbReference type="Gene3D" id="3.40.50.2000">
    <property type="entry name" value="Glycogen Phosphorylase B"/>
    <property type="match status" value="2"/>
</dbReference>
<proteinExistence type="predicted"/>
<reference evidence="3" key="1">
    <citation type="submission" date="2018-06" db="EMBL/GenBank/DDBJ databases">
        <authorList>
            <person name="Zhirakovskaya E."/>
        </authorList>
    </citation>
    <scope>NUCLEOTIDE SEQUENCE</scope>
</reference>
<evidence type="ECO:0008006" key="4">
    <source>
        <dbReference type="Google" id="ProtNLM"/>
    </source>
</evidence>
<dbReference type="GO" id="GO:0016757">
    <property type="term" value="F:glycosyltransferase activity"/>
    <property type="evidence" value="ECO:0007669"/>
    <property type="project" value="InterPro"/>
</dbReference>
<dbReference type="PANTHER" id="PTHR12526">
    <property type="entry name" value="GLYCOSYLTRANSFERASE"/>
    <property type="match status" value="1"/>
</dbReference>
<dbReference type="InterPro" id="IPR001296">
    <property type="entry name" value="Glyco_trans_1"/>
</dbReference>
<dbReference type="AlphaFoldDB" id="A0A3B1CNL3"/>
<dbReference type="EMBL" id="UOGI01000129">
    <property type="protein sequence ID" value="VAX32136.1"/>
    <property type="molecule type" value="Genomic_DNA"/>
</dbReference>
<dbReference type="InterPro" id="IPR028098">
    <property type="entry name" value="Glyco_trans_4-like_N"/>
</dbReference>
<sequence>MRVLQLISSKGLFGAERVVLELSKGLQQTRDCHPIVGIIKNEYNPHVETVDEARADNIDTVIFPCRSQFDLSVISSIRAFIRDKKIDVVHCHGYKSNFYGLLASKGNIATVTTNHNWLKSHWKLKIYCFLDSLWIRYFGRIVAVSEGVKEDMLNYRVPEKKITVIDNGIDLSRFNREISTEKVRREFGLNGNFKVIGTIGSLGHEKAHSNLLKAAKGVIETDKSVRFLIVGDGPLREYLMEEAFTLGIENHVVFAGYRKDIPELLSLMDIFVLPSIKEGLPMVLLEAMAAKKPVVATRVGAVPKVITHNVSGLLIEPGNINELKKSIIELISNNSKAVQLSLVGYQKVKENFSSEVMAGEYISLYNELVH</sequence>
<feature type="domain" description="Glycosyl transferase family 1" evidence="1">
    <location>
        <begin position="180"/>
        <end position="341"/>
    </location>
</feature>
<organism evidence="3">
    <name type="scientific">hydrothermal vent metagenome</name>
    <dbReference type="NCBI Taxonomy" id="652676"/>
    <lineage>
        <taxon>unclassified sequences</taxon>
        <taxon>metagenomes</taxon>
        <taxon>ecological metagenomes</taxon>
    </lineage>
</organism>
<evidence type="ECO:0000259" key="1">
    <source>
        <dbReference type="Pfam" id="PF00534"/>
    </source>
</evidence>
<dbReference type="Pfam" id="PF00534">
    <property type="entry name" value="Glycos_transf_1"/>
    <property type="match status" value="1"/>
</dbReference>
<name>A0A3B1CNL3_9ZZZZ</name>
<dbReference type="PANTHER" id="PTHR12526:SF630">
    <property type="entry name" value="GLYCOSYLTRANSFERASE"/>
    <property type="match status" value="1"/>
</dbReference>
<dbReference type="Pfam" id="PF13439">
    <property type="entry name" value="Glyco_transf_4"/>
    <property type="match status" value="1"/>
</dbReference>
<protein>
    <recommendedName>
        <fullName evidence="4">Glycosyltransferase</fullName>
    </recommendedName>
</protein>